<proteinExistence type="predicted"/>
<name>A0AAW1K625_SAPOF</name>
<protein>
    <submittedName>
        <fullName evidence="1">Uncharacterized protein</fullName>
    </submittedName>
</protein>
<dbReference type="PANTHER" id="PTHR31865:SF1">
    <property type="entry name" value="INSERTASE, PUTATIVE (DUF1685)-RELATED"/>
    <property type="match status" value="1"/>
</dbReference>
<gene>
    <name evidence="1" type="ORF">RND81_06G033100</name>
</gene>
<evidence type="ECO:0000313" key="2">
    <source>
        <dbReference type="Proteomes" id="UP001443914"/>
    </source>
</evidence>
<dbReference type="Pfam" id="PF07939">
    <property type="entry name" value="DUF1685"/>
    <property type="match status" value="1"/>
</dbReference>
<dbReference type="Proteomes" id="UP001443914">
    <property type="component" value="Unassembled WGS sequence"/>
</dbReference>
<reference evidence="1" key="1">
    <citation type="submission" date="2024-03" db="EMBL/GenBank/DDBJ databases">
        <title>WGS assembly of Saponaria officinalis var. Norfolk2.</title>
        <authorList>
            <person name="Jenkins J."/>
            <person name="Shu S."/>
            <person name="Grimwood J."/>
            <person name="Barry K."/>
            <person name="Goodstein D."/>
            <person name="Schmutz J."/>
            <person name="Leebens-Mack J."/>
            <person name="Osbourn A."/>
        </authorList>
    </citation>
    <scope>NUCLEOTIDE SEQUENCE [LARGE SCALE GENOMIC DNA]</scope>
    <source>
        <strain evidence="1">JIC</strain>
    </source>
</reference>
<comment type="caution">
    <text evidence="1">The sequence shown here is derived from an EMBL/GenBank/DDBJ whole genome shotgun (WGS) entry which is preliminary data.</text>
</comment>
<organism evidence="1 2">
    <name type="scientific">Saponaria officinalis</name>
    <name type="common">Common soapwort</name>
    <name type="synonym">Lychnis saponaria</name>
    <dbReference type="NCBI Taxonomy" id="3572"/>
    <lineage>
        <taxon>Eukaryota</taxon>
        <taxon>Viridiplantae</taxon>
        <taxon>Streptophyta</taxon>
        <taxon>Embryophyta</taxon>
        <taxon>Tracheophyta</taxon>
        <taxon>Spermatophyta</taxon>
        <taxon>Magnoliopsida</taxon>
        <taxon>eudicotyledons</taxon>
        <taxon>Gunneridae</taxon>
        <taxon>Pentapetalae</taxon>
        <taxon>Caryophyllales</taxon>
        <taxon>Caryophyllaceae</taxon>
        <taxon>Caryophylleae</taxon>
        <taxon>Saponaria</taxon>
    </lineage>
</organism>
<sequence length="157" mass="17441">MTGPKPDPKPPTLLKHNSWSPDSIREEVWLRRKRHQVRRRSRSLTDEDFDELKACIELGFGFDSPELESDQRLSDTLPALGFYVAVNKSYNDVVSRLSSVSSSSSSLGTTLSESDLSSLASPLGSPLTMFTPGEDPKTIKTRLRQWAQAVACSLKQS</sequence>
<accession>A0AAW1K625</accession>
<keyword evidence="2" id="KW-1185">Reference proteome</keyword>
<dbReference type="InterPro" id="IPR012881">
    <property type="entry name" value="DUF1685"/>
</dbReference>
<dbReference type="AlphaFoldDB" id="A0AAW1K625"/>
<dbReference type="EMBL" id="JBDFQZ010000006">
    <property type="protein sequence ID" value="KAK9713528.1"/>
    <property type="molecule type" value="Genomic_DNA"/>
</dbReference>
<evidence type="ECO:0000313" key="1">
    <source>
        <dbReference type="EMBL" id="KAK9713528.1"/>
    </source>
</evidence>
<dbReference type="PANTHER" id="PTHR31865">
    <property type="entry name" value="OSJNBA0071G03.3 PROTEIN"/>
    <property type="match status" value="1"/>
</dbReference>